<feature type="transmembrane region" description="Helical" evidence="1">
    <location>
        <begin position="212"/>
        <end position="233"/>
    </location>
</feature>
<dbReference type="Proteomes" id="UP000247612">
    <property type="component" value="Unassembled WGS sequence"/>
</dbReference>
<organism evidence="2 3">
    <name type="scientific">Dielma fastidiosa</name>
    <dbReference type="NCBI Taxonomy" id="1034346"/>
    <lineage>
        <taxon>Bacteria</taxon>
        <taxon>Bacillati</taxon>
        <taxon>Bacillota</taxon>
        <taxon>Erysipelotrichia</taxon>
        <taxon>Erysipelotrichales</taxon>
        <taxon>Erysipelotrichaceae</taxon>
        <taxon>Dielma</taxon>
    </lineage>
</organism>
<keyword evidence="1" id="KW-1133">Transmembrane helix</keyword>
<proteinExistence type="predicted"/>
<feature type="transmembrane region" description="Helical" evidence="1">
    <location>
        <begin position="59"/>
        <end position="78"/>
    </location>
</feature>
<dbReference type="Pfam" id="PF04474">
    <property type="entry name" value="DUF554"/>
    <property type="match status" value="1"/>
</dbReference>
<keyword evidence="3" id="KW-1185">Reference proteome</keyword>
<keyword evidence="1" id="KW-0472">Membrane</keyword>
<comment type="caution">
    <text evidence="2">The sequence shown here is derived from an EMBL/GenBank/DDBJ whole genome shotgun (WGS) entry which is preliminary data.</text>
</comment>
<dbReference type="OrthoDB" id="9797976at2"/>
<dbReference type="PANTHER" id="PTHR36111">
    <property type="entry name" value="INNER MEMBRANE PROTEIN-RELATED"/>
    <property type="match status" value="1"/>
</dbReference>
<feature type="transmembrane region" description="Helical" evidence="1">
    <location>
        <begin position="143"/>
        <end position="165"/>
    </location>
</feature>
<reference evidence="2 3" key="1">
    <citation type="submission" date="2018-05" db="EMBL/GenBank/DDBJ databases">
        <title>Genomic Encyclopedia of Type Strains, Phase IV (KMG-IV): sequencing the most valuable type-strain genomes for metagenomic binning, comparative biology and taxonomic classification.</title>
        <authorList>
            <person name="Goeker M."/>
        </authorList>
    </citation>
    <scope>NUCLEOTIDE SEQUENCE [LARGE SCALE GENOMIC DNA]</scope>
    <source>
        <strain evidence="2 3">JC118</strain>
    </source>
</reference>
<dbReference type="RefSeq" id="WP_022936604.1">
    <property type="nucleotide sequence ID" value="NZ_CABKRQ010000001.1"/>
</dbReference>
<name>A0A318LJ21_9FIRM</name>
<dbReference type="AlphaFoldDB" id="A0A318LJ21"/>
<gene>
    <name evidence="2" type="ORF">DES51_101299</name>
</gene>
<evidence type="ECO:0000313" key="2">
    <source>
        <dbReference type="EMBL" id="PXX81687.1"/>
    </source>
</evidence>
<accession>A0A318LJ21</accession>
<protein>
    <recommendedName>
        <fullName evidence="4">DUF554 domain-containing protein</fullName>
    </recommendedName>
</protein>
<feature type="transmembrane region" description="Helical" evidence="1">
    <location>
        <begin position="6"/>
        <end position="25"/>
    </location>
</feature>
<dbReference type="InterPro" id="IPR007563">
    <property type="entry name" value="DUF554"/>
</dbReference>
<feature type="transmembrane region" description="Helical" evidence="1">
    <location>
        <begin position="185"/>
        <end position="205"/>
    </location>
</feature>
<dbReference type="STRING" id="1034346.GCA_000313565_00295"/>
<evidence type="ECO:0008006" key="4">
    <source>
        <dbReference type="Google" id="ProtNLM"/>
    </source>
</evidence>
<sequence length="234" mass="24959">MLSLLTGAAVNCLLILAGTLIGCLLNRKTLQKIGERIFEAFGLLVCAMGFAGSSQLDHIYLILASIIIGVALGEFFDLDGKFRRLAEKLQTLFTHSKDKPFAQGLIEATLLFCIGSMAIIGSLEAGINQNHTILITKGIIDGISACMMSMTLGIGVGFSALFVFIYQGTLTLGASLLQPLLSADIIAAVSTVGNLFLIGIGLNMLKVTKIKAANFLPAMFIPIMYALICHLFIK</sequence>
<evidence type="ECO:0000256" key="1">
    <source>
        <dbReference type="SAM" id="Phobius"/>
    </source>
</evidence>
<dbReference type="PANTHER" id="PTHR36111:SF2">
    <property type="entry name" value="INNER MEMBRANE PROTEIN"/>
    <property type="match status" value="1"/>
</dbReference>
<keyword evidence="1" id="KW-0812">Transmembrane</keyword>
<dbReference type="EMBL" id="QJKH01000001">
    <property type="protein sequence ID" value="PXX81687.1"/>
    <property type="molecule type" value="Genomic_DNA"/>
</dbReference>
<evidence type="ECO:0000313" key="3">
    <source>
        <dbReference type="Proteomes" id="UP000247612"/>
    </source>
</evidence>